<reference evidence="2 3" key="1">
    <citation type="submission" date="2018-11" db="EMBL/GenBank/DDBJ databases">
        <title>Clostridium sp. nov., a member of the family Erysipelotrichaceae isolated from pig faeces.</title>
        <authorList>
            <person name="Chang Y.-H."/>
        </authorList>
    </citation>
    <scope>NUCLEOTIDE SEQUENCE [LARGE SCALE GENOMIC DNA]</scope>
    <source>
        <strain evidence="2 3">YH-panp20</strain>
    </source>
</reference>
<dbReference type="OrthoDB" id="1768387at2"/>
<keyword evidence="3" id="KW-1185">Reference proteome</keyword>
<evidence type="ECO:0000313" key="3">
    <source>
        <dbReference type="Proteomes" id="UP000276568"/>
    </source>
</evidence>
<dbReference type="Proteomes" id="UP000276568">
    <property type="component" value="Unassembled WGS sequence"/>
</dbReference>
<sequence length="138" mass="16068">MQKAGSMMKSKRNGFTLIEALLSLYVSLLVSMLAFVLILSVYHMYTSRQTIQIEVAILQLRQRCALATCHVQEGILIIDMNHETYQIGYDKHRLVKQPGYEIWMENIDGATFQKQEKGIYLTIDQQGNKQTYQIYEWV</sequence>
<accession>A0A3N0I480</accession>
<name>A0A3N0I480_9FIRM</name>
<keyword evidence="1" id="KW-0472">Membrane</keyword>
<proteinExistence type="predicted"/>
<dbReference type="AlphaFoldDB" id="A0A3N0I480"/>
<protein>
    <recommendedName>
        <fullName evidence="4">Prepilin-type N-terminal cleavage/methylation domain-containing protein</fullName>
    </recommendedName>
</protein>
<keyword evidence="1" id="KW-1133">Transmembrane helix</keyword>
<comment type="caution">
    <text evidence="2">The sequence shown here is derived from an EMBL/GenBank/DDBJ whole genome shotgun (WGS) entry which is preliminary data.</text>
</comment>
<dbReference type="RefSeq" id="WP_128519876.1">
    <property type="nucleotide sequence ID" value="NZ_JALFCT010000009.1"/>
</dbReference>
<keyword evidence="1" id="KW-0812">Transmembrane</keyword>
<evidence type="ECO:0008006" key="4">
    <source>
        <dbReference type="Google" id="ProtNLM"/>
    </source>
</evidence>
<evidence type="ECO:0000256" key="1">
    <source>
        <dbReference type="SAM" id="Phobius"/>
    </source>
</evidence>
<dbReference type="EMBL" id="RJQC01000001">
    <property type="protein sequence ID" value="RNM31717.1"/>
    <property type="molecule type" value="Genomic_DNA"/>
</dbReference>
<dbReference type="Pfam" id="PF15980">
    <property type="entry name" value="ComGF"/>
    <property type="match status" value="1"/>
</dbReference>
<feature type="transmembrane region" description="Helical" evidence="1">
    <location>
        <begin position="21"/>
        <end position="45"/>
    </location>
</feature>
<evidence type="ECO:0000313" key="2">
    <source>
        <dbReference type="EMBL" id="RNM31717.1"/>
    </source>
</evidence>
<gene>
    <name evidence="2" type="ORF">EDX97_03960</name>
</gene>
<organism evidence="2 3">
    <name type="scientific">Absicoccus porci</name>
    <dbReference type="NCBI Taxonomy" id="2486576"/>
    <lineage>
        <taxon>Bacteria</taxon>
        <taxon>Bacillati</taxon>
        <taxon>Bacillota</taxon>
        <taxon>Erysipelotrichia</taxon>
        <taxon>Erysipelotrichales</taxon>
        <taxon>Erysipelotrichaceae</taxon>
        <taxon>Absicoccus</taxon>
    </lineage>
</organism>
<dbReference type="InterPro" id="IPR016977">
    <property type="entry name" value="ComGF"/>
</dbReference>